<organism evidence="1 2">
    <name type="scientific">Aldrovandia affinis</name>
    <dbReference type="NCBI Taxonomy" id="143900"/>
    <lineage>
        <taxon>Eukaryota</taxon>
        <taxon>Metazoa</taxon>
        <taxon>Chordata</taxon>
        <taxon>Craniata</taxon>
        <taxon>Vertebrata</taxon>
        <taxon>Euteleostomi</taxon>
        <taxon>Actinopterygii</taxon>
        <taxon>Neopterygii</taxon>
        <taxon>Teleostei</taxon>
        <taxon>Notacanthiformes</taxon>
        <taxon>Halosauridae</taxon>
        <taxon>Aldrovandia</taxon>
    </lineage>
</organism>
<comment type="caution">
    <text evidence="1">The sequence shown here is derived from an EMBL/GenBank/DDBJ whole genome shotgun (WGS) entry which is preliminary data.</text>
</comment>
<sequence>MKWLCFPPRACGTRASHVTGVTAFRGDVVVVVVVGNGGCGRDGAHEHRGLRVLRTPVKMALVCRCPMLPCGPGLPGGPGGSRAHADPTGAVYAGGLG</sequence>
<dbReference type="AlphaFoldDB" id="A0AAD7R7R3"/>
<keyword evidence="2" id="KW-1185">Reference proteome</keyword>
<dbReference type="Proteomes" id="UP001221898">
    <property type="component" value="Unassembled WGS sequence"/>
</dbReference>
<proteinExistence type="predicted"/>
<reference evidence="1" key="1">
    <citation type="journal article" date="2023" name="Science">
        <title>Genome structures resolve the early diversification of teleost fishes.</title>
        <authorList>
            <person name="Parey E."/>
            <person name="Louis A."/>
            <person name="Montfort J."/>
            <person name="Bouchez O."/>
            <person name="Roques C."/>
            <person name="Iampietro C."/>
            <person name="Lluch J."/>
            <person name="Castinel A."/>
            <person name="Donnadieu C."/>
            <person name="Desvignes T."/>
            <person name="Floi Bucao C."/>
            <person name="Jouanno E."/>
            <person name="Wen M."/>
            <person name="Mejri S."/>
            <person name="Dirks R."/>
            <person name="Jansen H."/>
            <person name="Henkel C."/>
            <person name="Chen W.J."/>
            <person name="Zahm M."/>
            <person name="Cabau C."/>
            <person name="Klopp C."/>
            <person name="Thompson A.W."/>
            <person name="Robinson-Rechavi M."/>
            <person name="Braasch I."/>
            <person name="Lecointre G."/>
            <person name="Bobe J."/>
            <person name="Postlethwait J.H."/>
            <person name="Berthelot C."/>
            <person name="Roest Crollius H."/>
            <person name="Guiguen Y."/>
        </authorList>
    </citation>
    <scope>NUCLEOTIDE SEQUENCE</scope>
    <source>
        <strain evidence="1">NC1722</strain>
    </source>
</reference>
<name>A0AAD7R7R3_9TELE</name>
<evidence type="ECO:0000313" key="1">
    <source>
        <dbReference type="EMBL" id="KAJ8367481.1"/>
    </source>
</evidence>
<accession>A0AAD7R7R3</accession>
<gene>
    <name evidence="1" type="ORF">AAFF_G00317320</name>
</gene>
<protein>
    <submittedName>
        <fullName evidence="1">Uncharacterized protein</fullName>
    </submittedName>
</protein>
<evidence type="ECO:0000313" key="2">
    <source>
        <dbReference type="Proteomes" id="UP001221898"/>
    </source>
</evidence>
<dbReference type="EMBL" id="JAINUG010000473">
    <property type="protein sequence ID" value="KAJ8367481.1"/>
    <property type="molecule type" value="Genomic_DNA"/>
</dbReference>